<dbReference type="EMBL" id="BLLF01000882">
    <property type="protein sequence ID" value="GFH15670.1"/>
    <property type="molecule type" value="Genomic_DNA"/>
</dbReference>
<accession>A0A699Z220</accession>
<organism evidence="1 2">
    <name type="scientific">Haematococcus lacustris</name>
    <name type="common">Green alga</name>
    <name type="synonym">Haematococcus pluvialis</name>
    <dbReference type="NCBI Taxonomy" id="44745"/>
    <lineage>
        <taxon>Eukaryota</taxon>
        <taxon>Viridiplantae</taxon>
        <taxon>Chlorophyta</taxon>
        <taxon>core chlorophytes</taxon>
        <taxon>Chlorophyceae</taxon>
        <taxon>CS clade</taxon>
        <taxon>Chlamydomonadales</taxon>
        <taxon>Haematococcaceae</taxon>
        <taxon>Haematococcus</taxon>
    </lineage>
</organism>
<dbReference type="SUPFAM" id="SSF53335">
    <property type="entry name" value="S-adenosyl-L-methionine-dependent methyltransferases"/>
    <property type="match status" value="1"/>
</dbReference>
<evidence type="ECO:0000313" key="2">
    <source>
        <dbReference type="Proteomes" id="UP000485058"/>
    </source>
</evidence>
<name>A0A699Z220_HAELA</name>
<dbReference type="InterPro" id="IPR029063">
    <property type="entry name" value="SAM-dependent_MTases_sf"/>
</dbReference>
<dbReference type="PANTHER" id="PTHR47548">
    <property type="entry name" value="BNAA06G32370D PROTEIN"/>
    <property type="match status" value="1"/>
</dbReference>
<proteinExistence type="predicted"/>
<protein>
    <submittedName>
        <fullName evidence="1">Uncharacterized protein</fullName>
    </submittedName>
</protein>
<keyword evidence="2" id="KW-1185">Reference proteome</keyword>
<sequence>MPLSCSGVMELIHSVWLNFQPVTGQQPGANAVLGRGWLHLAGPSTGWQTWWRDTPVALAPGSFVQANYGAFSSALALMAAAVPTATQHVVEFHAGAGTEAEAGASGPQLTYTVAAAGSDPYAFLAGADVVVVDPPRKGLEVELVEALAAADWPRRPSTTPRRILYLSCGFRSLQRDCAALLGAAGRPPSWRLVSACALLFFPGVDSIETLVVLEEVVQQQAMA</sequence>
<comment type="caution">
    <text evidence="1">The sequence shown here is derived from an EMBL/GenBank/DDBJ whole genome shotgun (WGS) entry which is preliminary data.</text>
</comment>
<dbReference type="Proteomes" id="UP000485058">
    <property type="component" value="Unassembled WGS sequence"/>
</dbReference>
<dbReference type="PANTHER" id="PTHR47548:SF1">
    <property type="entry name" value="S-ADENOSYL-L-METHIONINE-DEPENDENT METHYLTRANSFERASES SUPERFAMILY PROTEIN"/>
    <property type="match status" value="1"/>
</dbReference>
<reference evidence="1 2" key="1">
    <citation type="submission" date="2020-02" db="EMBL/GenBank/DDBJ databases">
        <title>Draft genome sequence of Haematococcus lacustris strain NIES-144.</title>
        <authorList>
            <person name="Morimoto D."/>
            <person name="Nakagawa S."/>
            <person name="Yoshida T."/>
            <person name="Sawayama S."/>
        </authorList>
    </citation>
    <scope>NUCLEOTIDE SEQUENCE [LARGE SCALE GENOMIC DNA]</scope>
    <source>
        <strain evidence="1 2">NIES-144</strain>
    </source>
</reference>
<gene>
    <name evidence="1" type="ORF">HaLaN_11939</name>
</gene>
<dbReference type="AlphaFoldDB" id="A0A699Z220"/>
<dbReference type="InterPro" id="IPR053304">
    <property type="entry name" value="RNA_M5U_MTase"/>
</dbReference>
<dbReference type="Gene3D" id="3.40.50.150">
    <property type="entry name" value="Vaccinia Virus protein VP39"/>
    <property type="match status" value="1"/>
</dbReference>
<evidence type="ECO:0000313" key="1">
    <source>
        <dbReference type="EMBL" id="GFH15670.1"/>
    </source>
</evidence>